<evidence type="ECO:0000256" key="2">
    <source>
        <dbReference type="SAM" id="MobiDB-lite"/>
    </source>
</evidence>
<dbReference type="PROSITE" id="PS50222">
    <property type="entry name" value="EF_HAND_2"/>
    <property type="match status" value="1"/>
</dbReference>
<dbReference type="InterPro" id="IPR038050">
    <property type="entry name" value="Neuro_actylchol_rec"/>
</dbReference>
<feature type="transmembrane region" description="Helical" evidence="3">
    <location>
        <begin position="391"/>
        <end position="408"/>
    </location>
</feature>
<evidence type="ECO:0000259" key="4">
    <source>
        <dbReference type="PROSITE" id="PS50222"/>
    </source>
</evidence>
<dbReference type="GO" id="GO:0005509">
    <property type="term" value="F:calcium ion binding"/>
    <property type="evidence" value="ECO:0007669"/>
    <property type="project" value="InterPro"/>
</dbReference>
<feature type="transmembrane region" description="Helical" evidence="3">
    <location>
        <begin position="348"/>
        <end position="370"/>
    </location>
</feature>
<dbReference type="Gene3D" id="1.20.58.390">
    <property type="entry name" value="Neurotransmitter-gated ion-channel transmembrane domain"/>
    <property type="match status" value="1"/>
</dbReference>
<dbReference type="EMBL" id="JWZX01001733">
    <property type="protein sequence ID" value="KOO32585.1"/>
    <property type="molecule type" value="Genomic_DNA"/>
</dbReference>
<keyword evidence="6" id="KW-1185">Reference proteome</keyword>
<dbReference type="SUPFAM" id="SSF47473">
    <property type="entry name" value="EF-hand"/>
    <property type="match status" value="1"/>
</dbReference>
<feature type="domain" description="EF-hand" evidence="4">
    <location>
        <begin position="463"/>
        <end position="498"/>
    </location>
</feature>
<keyword evidence="3" id="KW-0472">Membrane</keyword>
<feature type="transmembrane region" description="Helical" evidence="3">
    <location>
        <begin position="317"/>
        <end position="336"/>
    </location>
</feature>
<evidence type="ECO:0000313" key="5">
    <source>
        <dbReference type="EMBL" id="KOO32585.1"/>
    </source>
</evidence>
<gene>
    <name evidence="5" type="ORF">Ctob_011017</name>
</gene>
<feature type="transmembrane region" description="Helical" evidence="3">
    <location>
        <begin position="283"/>
        <end position="305"/>
    </location>
</feature>
<sequence>MGLVPVALSLDLSPIRLVLQNDFNENYIFAEMTYTLQWADPRLARSPCAGALSGMLSLDFEQGMSQIAREAARAMRSKFWVPSLVQTDAVPGYRGLDDTTDFSLGTETILIDGAPGSRDEGLRVPIPVQPWLDGYGTELPESAPSATPSVVLPIAKQFTSGSRNTSACVGCASWTGDIEFQLLQSHHIYFFYPFDQQELRLTVEVTGAWLYGCVGTGADSPVLAAMGLTEENKDTVLLPPTAEWYLNGPLSESVRVAHPFNNGVEEVHRCEVVMFANRNPTVFIFRALVTTIIVVFGSLLTAIFMHAEEHSGDRASVLYIAFLISLTNMATTNLGLGKVSALLWYDLFNLSQLLLSLVAVAETMVVHLLFKHNAGKLATHIDSVCRQTLPALYIGVTTGIFVYGMGRGRVLYTMVGYAIMGIFIITMIPATLFFVWARQGRLGRWQAKCIKELKKADPDDGEEYDKAVGQVFHAFDVDESGELDTDELRDLFVALHPKISRDDLSSCIRCMSAYVDPASGVLTEPKFLDALIEGERTLSQRIKERNTGPKVPMLRMKTRDLGQFQEDPMAIADDEREKVLEEDVIRRHRKIGTPDTDASPLVTMPQRAEVVTVSSTSTNSLGGADRSHIAQFAKGDKVLYTTKAFGPQIRAEIKRVHTETTPPCYTIRYEGLAIEKQTEEHQLTLAFPPPPPPSGSPTSALALEASQKLKEQVSEQVSNETQEARRV</sequence>
<dbReference type="Proteomes" id="UP000037460">
    <property type="component" value="Unassembled WGS sequence"/>
</dbReference>
<reference evidence="6" key="1">
    <citation type="journal article" date="2015" name="PLoS Genet.">
        <title>Genome Sequence and Transcriptome Analyses of Chrysochromulina tobin: Metabolic Tools for Enhanced Algal Fitness in the Prominent Order Prymnesiales (Haptophyceae).</title>
        <authorList>
            <person name="Hovde B.T."/>
            <person name="Deodato C.R."/>
            <person name="Hunsperger H.M."/>
            <person name="Ryken S.A."/>
            <person name="Yost W."/>
            <person name="Jha R.K."/>
            <person name="Patterson J."/>
            <person name="Monnat R.J. Jr."/>
            <person name="Barlow S.B."/>
            <person name="Starkenburg S.R."/>
            <person name="Cattolico R.A."/>
        </authorList>
    </citation>
    <scope>NUCLEOTIDE SEQUENCE</scope>
    <source>
        <strain evidence="6">CCMP291</strain>
    </source>
</reference>
<dbReference type="InterPro" id="IPR018247">
    <property type="entry name" value="EF_Hand_1_Ca_BS"/>
</dbReference>
<evidence type="ECO:0000313" key="6">
    <source>
        <dbReference type="Proteomes" id="UP000037460"/>
    </source>
</evidence>
<feature type="region of interest" description="Disordered" evidence="2">
    <location>
        <begin position="684"/>
        <end position="727"/>
    </location>
</feature>
<comment type="caution">
    <text evidence="5">The sequence shown here is derived from an EMBL/GenBank/DDBJ whole genome shotgun (WGS) entry which is preliminary data.</text>
</comment>
<keyword evidence="3" id="KW-1133">Transmembrane helix</keyword>
<feature type="transmembrane region" description="Helical" evidence="3">
    <location>
        <begin position="414"/>
        <end position="436"/>
    </location>
</feature>
<dbReference type="InterPro" id="IPR002048">
    <property type="entry name" value="EF_hand_dom"/>
</dbReference>
<dbReference type="InterPro" id="IPR011992">
    <property type="entry name" value="EF-hand-dom_pair"/>
</dbReference>
<name>A0A0M0K1A6_9EUKA</name>
<protein>
    <recommendedName>
        <fullName evidence="4">EF-hand domain-containing protein</fullName>
    </recommendedName>
</protein>
<accession>A0A0M0K1A6</accession>
<keyword evidence="3" id="KW-0812">Transmembrane</keyword>
<proteinExistence type="predicted"/>
<dbReference type="PROSITE" id="PS00018">
    <property type="entry name" value="EF_HAND_1"/>
    <property type="match status" value="1"/>
</dbReference>
<evidence type="ECO:0000256" key="3">
    <source>
        <dbReference type="SAM" id="Phobius"/>
    </source>
</evidence>
<keyword evidence="1" id="KW-0106">Calcium</keyword>
<organism evidence="5 6">
    <name type="scientific">Chrysochromulina tobinii</name>
    <dbReference type="NCBI Taxonomy" id="1460289"/>
    <lineage>
        <taxon>Eukaryota</taxon>
        <taxon>Haptista</taxon>
        <taxon>Haptophyta</taxon>
        <taxon>Prymnesiophyceae</taxon>
        <taxon>Prymnesiales</taxon>
        <taxon>Chrysochromulinaceae</taxon>
        <taxon>Chrysochromulina</taxon>
    </lineage>
</organism>
<dbReference type="Gene3D" id="1.10.238.10">
    <property type="entry name" value="EF-hand"/>
    <property type="match status" value="1"/>
</dbReference>
<evidence type="ECO:0000256" key="1">
    <source>
        <dbReference type="ARBA" id="ARBA00022837"/>
    </source>
</evidence>
<dbReference type="AlphaFoldDB" id="A0A0M0K1A6"/>